<keyword evidence="2" id="KW-0067">ATP-binding</keyword>
<dbReference type="InterPro" id="IPR051681">
    <property type="entry name" value="Ser/Thr_Kinases-Pseudokinases"/>
</dbReference>
<feature type="domain" description="Protein kinase" evidence="3">
    <location>
        <begin position="54"/>
        <end position="340"/>
    </location>
</feature>
<name>A0A2I1HUD3_9GLOM</name>
<dbReference type="SUPFAM" id="SSF56112">
    <property type="entry name" value="Protein kinase-like (PK-like)"/>
    <property type="match status" value="1"/>
</dbReference>
<keyword evidence="4" id="KW-0808">Transferase</keyword>
<keyword evidence="4" id="KW-0418">Kinase</keyword>
<dbReference type="AlphaFoldDB" id="A0A2I1HUD3"/>
<dbReference type="VEuPathDB" id="FungiDB:RhiirA1_384805"/>
<dbReference type="VEuPathDB" id="FungiDB:RhiirFUN_005023"/>
<evidence type="ECO:0000313" key="5">
    <source>
        <dbReference type="Proteomes" id="UP000234323"/>
    </source>
</evidence>
<dbReference type="InterPro" id="IPR011009">
    <property type="entry name" value="Kinase-like_dom_sf"/>
</dbReference>
<dbReference type="InterPro" id="IPR000719">
    <property type="entry name" value="Prot_kinase_dom"/>
</dbReference>
<dbReference type="GO" id="GO:0005524">
    <property type="term" value="F:ATP binding"/>
    <property type="evidence" value="ECO:0007669"/>
    <property type="project" value="UniProtKB-KW"/>
</dbReference>
<keyword evidence="5" id="KW-1185">Reference proteome</keyword>
<dbReference type="VEuPathDB" id="FungiDB:FUN_005317"/>
<evidence type="ECO:0000256" key="1">
    <source>
        <dbReference type="ARBA" id="ARBA00022741"/>
    </source>
</evidence>
<organism evidence="4 5">
    <name type="scientific">Rhizophagus irregularis</name>
    <dbReference type="NCBI Taxonomy" id="588596"/>
    <lineage>
        <taxon>Eukaryota</taxon>
        <taxon>Fungi</taxon>
        <taxon>Fungi incertae sedis</taxon>
        <taxon>Mucoromycota</taxon>
        <taxon>Glomeromycotina</taxon>
        <taxon>Glomeromycetes</taxon>
        <taxon>Glomerales</taxon>
        <taxon>Glomeraceae</taxon>
        <taxon>Rhizophagus</taxon>
    </lineage>
</organism>
<dbReference type="InterPro" id="IPR008266">
    <property type="entry name" value="Tyr_kinase_AS"/>
</dbReference>
<comment type="caution">
    <text evidence="4">The sequence shown here is derived from an EMBL/GenBank/DDBJ whole genome shotgun (WGS) entry which is preliminary data.</text>
</comment>
<dbReference type="PANTHER" id="PTHR44329">
    <property type="entry name" value="SERINE/THREONINE-PROTEIN KINASE TNNI3K-RELATED"/>
    <property type="match status" value="1"/>
</dbReference>
<keyword evidence="1" id="KW-0547">Nucleotide-binding</keyword>
<dbReference type="GO" id="GO:0004672">
    <property type="term" value="F:protein kinase activity"/>
    <property type="evidence" value="ECO:0007669"/>
    <property type="project" value="InterPro"/>
</dbReference>
<dbReference type="Proteomes" id="UP000234323">
    <property type="component" value="Unassembled WGS sequence"/>
</dbReference>
<gene>
    <name evidence="4" type="ORF">RhiirA4_527159</name>
</gene>
<evidence type="ECO:0000256" key="2">
    <source>
        <dbReference type="ARBA" id="ARBA00022840"/>
    </source>
</evidence>
<dbReference type="Pfam" id="PF07714">
    <property type="entry name" value="PK_Tyr_Ser-Thr"/>
    <property type="match status" value="1"/>
</dbReference>
<dbReference type="EMBL" id="LLXI01007175">
    <property type="protein sequence ID" value="PKY62467.1"/>
    <property type="molecule type" value="Genomic_DNA"/>
</dbReference>
<dbReference type="GO" id="GO:0097527">
    <property type="term" value="P:necroptotic signaling pathway"/>
    <property type="evidence" value="ECO:0007669"/>
    <property type="project" value="TreeGrafter"/>
</dbReference>
<evidence type="ECO:0000259" key="3">
    <source>
        <dbReference type="PROSITE" id="PS50011"/>
    </source>
</evidence>
<dbReference type="PROSITE" id="PS50011">
    <property type="entry name" value="PROTEIN_KINASE_DOM"/>
    <property type="match status" value="1"/>
</dbReference>
<feature type="non-terminal residue" evidence="4">
    <location>
        <position position="1"/>
    </location>
</feature>
<evidence type="ECO:0000313" key="4">
    <source>
        <dbReference type="EMBL" id="PKY62467.1"/>
    </source>
</evidence>
<accession>A0A2I1HUD3</accession>
<dbReference type="Gene3D" id="1.10.510.10">
    <property type="entry name" value="Transferase(Phosphotransferase) domain 1"/>
    <property type="match status" value="1"/>
</dbReference>
<protein>
    <submittedName>
        <fullName evidence="4">Kinase-like protein</fullName>
    </submittedName>
</protein>
<dbReference type="InterPro" id="IPR001245">
    <property type="entry name" value="Ser-Thr/Tyr_kinase_cat_dom"/>
</dbReference>
<dbReference type="PANTHER" id="PTHR44329:SF298">
    <property type="entry name" value="MIXED LINEAGE KINASE DOMAIN-LIKE PROTEIN"/>
    <property type="match status" value="1"/>
</dbReference>
<sequence>YWTKIVGEEVGFDIEEFSDEFSSMVLKVNAMNNTMKKLLDEQTKNAKNNIGENVDELNEIIQSKIDKIFPVRQLKISDFEETDKEPRDVVTKWVNVRNKGEEFAFKTISEWERAYVQNQVTILKELHDWQNIIRVYGLACERDNWYLVSEWAEYGNLREYYTNYGDRFDMRLKLRMSLDIARGLNFLRAVEILHYDIRAENILITLYETAKLANFKLNRPVFATLRQRRNLELVRYCAPELLEMAHNFKYDYKCEVYSFGILLWEIAEERTPYEEYKDIVKLTNLVRYQKYRESFSKYSRMPPSFIELANKAFNHEPELRPKIVDAFKTLSCCFEESSGW</sequence>
<dbReference type="PROSITE" id="PS00109">
    <property type="entry name" value="PROTEIN_KINASE_TYR"/>
    <property type="match status" value="1"/>
</dbReference>
<reference evidence="4 5" key="1">
    <citation type="submission" date="2015-10" db="EMBL/GenBank/DDBJ databases">
        <title>Genome analyses suggest a sexual origin of heterokaryosis in a supposedly ancient asexual fungus.</title>
        <authorList>
            <person name="Ropars J."/>
            <person name="Sedzielewska K."/>
            <person name="Noel J."/>
            <person name="Charron P."/>
            <person name="Farinelli L."/>
            <person name="Marton T."/>
            <person name="Kruger M."/>
            <person name="Pelin A."/>
            <person name="Brachmann A."/>
            <person name="Corradi N."/>
        </authorList>
    </citation>
    <scope>NUCLEOTIDE SEQUENCE [LARGE SCALE GENOMIC DNA]</scope>
    <source>
        <strain evidence="4 5">A4</strain>
    </source>
</reference>
<proteinExistence type="predicted"/>